<comment type="caution">
    <text evidence="1">The sequence shown here is derived from an EMBL/GenBank/DDBJ whole genome shotgun (WGS) entry which is preliminary data.</text>
</comment>
<organism evidence="1 2">
    <name type="scientific">Funneliformis geosporum</name>
    <dbReference type="NCBI Taxonomy" id="1117311"/>
    <lineage>
        <taxon>Eukaryota</taxon>
        <taxon>Fungi</taxon>
        <taxon>Fungi incertae sedis</taxon>
        <taxon>Mucoromycota</taxon>
        <taxon>Glomeromycotina</taxon>
        <taxon>Glomeromycetes</taxon>
        <taxon>Glomerales</taxon>
        <taxon>Glomeraceae</taxon>
        <taxon>Funneliformis</taxon>
    </lineage>
</organism>
<name>A0A9W4SJ77_9GLOM</name>
<dbReference type="OrthoDB" id="10250282at2759"/>
<gene>
    <name evidence="1" type="ORF">FWILDA_LOCUS5099</name>
</gene>
<dbReference type="Proteomes" id="UP001153678">
    <property type="component" value="Unassembled WGS sequence"/>
</dbReference>
<accession>A0A9W4SJ77</accession>
<sequence length="72" mass="8255">MISVKRAHLNGSTNLYREAAKNNAQEMISEGFPNANIFVERPVDNDSTNKLKRKFQRPAPSVIKTQILKWKL</sequence>
<proteinExistence type="predicted"/>
<evidence type="ECO:0000313" key="1">
    <source>
        <dbReference type="EMBL" id="CAI2171475.1"/>
    </source>
</evidence>
<evidence type="ECO:0000313" key="2">
    <source>
        <dbReference type="Proteomes" id="UP001153678"/>
    </source>
</evidence>
<reference evidence="1" key="1">
    <citation type="submission" date="2022-08" db="EMBL/GenBank/DDBJ databases">
        <authorList>
            <person name="Kallberg Y."/>
            <person name="Tangrot J."/>
            <person name="Rosling A."/>
        </authorList>
    </citation>
    <scope>NUCLEOTIDE SEQUENCE</scope>
    <source>
        <strain evidence="1">Wild A</strain>
    </source>
</reference>
<keyword evidence="2" id="KW-1185">Reference proteome</keyword>
<dbReference type="AlphaFoldDB" id="A0A9W4SJ77"/>
<dbReference type="EMBL" id="CAMKVN010000824">
    <property type="protein sequence ID" value="CAI2171475.1"/>
    <property type="molecule type" value="Genomic_DNA"/>
</dbReference>
<protein>
    <submittedName>
        <fullName evidence="1">14213_t:CDS:1</fullName>
    </submittedName>
</protein>